<evidence type="ECO:0000256" key="1">
    <source>
        <dbReference type="SAM" id="Phobius"/>
    </source>
</evidence>
<accession>A0A552DZQ4</accession>
<feature type="transmembrane region" description="Helical" evidence="1">
    <location>
        <begin position="105"/>
        <end position="132"/>
    </location>
</feature>
<sequence>MYQQQVQLLGNPLTLKVSNPDINQSCNIIGIDNNGEGKSLYVYNVVADALESNKRNIEDLIKEYERRTNFVLKALIMLSDAVVWILATVMNIVTSIFGGVGGAGLYGIIFVLIILALLAMAWIYALMVILPLMAISYGTRMWLEQVSKKAIEQLSRDARDVARQSLKGTQDSLQLPEDN</sequence>
<evidence type="ECO:0000313" key="2">
    <source>
        <dbReference type="EMBL" id="TRU27707.1"/>
    </source>
</evidence>
<evidence type="ECO:0008006" key="4">
    <source>
        <dbReference type="Google" id="ProtNLM"/>
    </source>
</evidence>
<protein>
    <recommendedName>
        <fullName evidence="4">Phage holin family protein</fullName>
    </recommendedName>
</protein>
<name>A0A552DZQ4_MICAE</name>
<dbReference type="Proteomes" id="UP000319313">
    <property type="component" value="Unassembled WGS sequence"/>
</dbReference>
<proteinExistence type="predicted"/>
<evidence type="ECO:0000313" key="3">
    <source>
        <dbReference type="Proteomes" id="UP000319313"/>
    </source>
</evidence>
<dbReference type="AlphaFoldDB" id="A0A552DZQ4"/>
<gene>
    <name evidence="2" type="ORF">EWV81_06770</name>
</gene>
<feature type="transmembrane region" description="Helical" evidence="1">
    <location>
        <begin position="70"/>
        <end position="93"/>
    </location>
</feature>
<keyword evidence="1" id="KW-0812">Transmembrane</keyword>
<organism evidence="2 3">
    <name type="scientific">Microcystis aeruginosa Ma_SC_T_19800800_S464</name>
    <dbReference type="NCBI Taxonomy" id="2486257"/>
    <lineage>
        <taxon>Bacteria</taxon>
        <taxon>Bacillati</taxon>
        <taxon>Cyanobacteriota</taxon>
        <taxon>Cyanophyceae</taxon>
        <taxon>Oscillatoriophycideae</taxon>
        <taxon>Chroococcales</taxon>
        <taxon>Microcystaceae</taxon>
        <taxon>Microcystis</taxon>
    </lineage>
</organism>
<keyword evidence="1" id="KW-1133">Transmembrane helix</keyword>
<keyword evidence="1" id="KW-0472">Membrane</keyword>
<comment type="caution">
    <text evidence="2">The sequence shown here is derived from an EMBL/GenBank/DDBJ whole genome shotgun (WGS) entry which is preliminary data.</text>
</comment>
<dbReference type="EMBL" id="SFBL01000054">
    <property type="protein sequence ID" value="TRU27707.1"/>
    <property type="molecule type" value="Genomic_DNA"/>
</dbReference>
<reference evidence="2 3" key="1">
    <citation type="submission" date="2019-01" db="EMBL/GenBank/DDBJ databases">
        <title>Coherence of Microcystis species and biogeography revealed through population genomics.</title>
        <authorList>
            <person name="Perez-Carrascal O.M."/>
            <person name="Terrat Y."/>
            <person name="Giani A."/>
            <person name="Fortin N."/>
            <person name="Tromas N."/>
            <person name="Shapiro B.J."/>
        </authorList>
    </citation>
    <scope>NUCLEOTIDE SEQUENCE [LARGE SCALE GENOMIC DNA]</scope>
    <source>
        <strain evidence="2">Ma_SC_T_19800800_S464</strain>
    </source>
</reference>